<dbReference type="Proteomes" id="UP000002233">
    <property type="component" value="Chromosome"/>
</dbReference>
<dbReference type="EMBL" id="CP002183">
    <property type="protein sequence ID" value="ADM38181.1"/>
    <property type="molecule type" value="Genomic_DNA"/>
</dbReference>
<evidence type="ECO:0000313" key="2">
    <source>
        <dbReference type="Proteomes" id="UP000002233"/>
    </source>
</evidence>
<dbReference type="AlphaFoldDB" id="E0U0I4"/>
<evidence type="ECO:0000313" key="1">
    <source>
        <dbReference type="EMBL" id="ADM38181.1"/>
    </source>
</evidence>
<reference evidence="1 2" key="2">
    <citation type="journal article" date="2011" name="Microbiology">
        <title>The genome sequence of Bacillus subtilis subsp. spizizenii W23: insights into speciation within the B. subtilis complex and into the history of B. subtilis genetics.</title>
        <authorList>
            <person name="Zeigler D.R."/>
        </authorList>
    </citation>
    <scope>NUCLEOTIDE SEQUENCE [LARGE SCALE GENOMIC DNA]</scope>
    <source>
        <strain evidence="2">ATCC 23059 / NRRL B-14472 / W23</strain>
    </source>
</reference>
<sequence>MNKRKKRVQIMHLFYVNSFFIKIISNIVEKYLKTIYSK</sequence>
<reference key="1">
    <citation type="submission" date="2010-08" db="EMBL/GenBank/DDBJ databases">
        <authorList>
            <person name="Zeigler D.R."/>
        </authorList>
    </citation>
    <scope>NUCLEOTIDE SEQUENCE</scope>
    <source>
        <strain>W23</strain>
    </source>
</reference>
<protein>
    <submittedName>
        <fullName evidence="1">Uncharacterized protein</fullName>
    </submittedName>
</protein>
<dbReference type="KEGG" id="bss:BSUW23_10705"/>
<organism evidence="1 2">
    <name type="scientific">Bacillus spizizenii (strain ATCC 23059 / NRRL B-14472 / W23)</name>
    <name type="common">Bacillus subtilis subsp. spizizenii</name>
    <dbReference type="NCBI Taxonomy" id="655816"/>
    <lineage>
        <taxon>Bacteria</taxon>
        <taxon>Bacillati</taxon>
        <taxon>Bacillota</taxon>
        <taxon>Bacilli</taxon>
        <taxon>Bacillales</taxon>
        <taxon>Bacillaceae</taxon>
        <taxon>Bacillus</taxon>
    </lineage>
</organism>
<gene>
    <name evidence="1" type="ordered locus">BSUW23_10705</name>
</gene>
<accession>E0U0I4</accession>
<dbReference type="HOGENOM" id="CLU_3324696_0_0_9"/>
<name>E0U0I4_BACSH</name>
<proteinExistence type="predicted"/>